<dbReference type="InterPro" id="IPR027105">
    <property type="entry name" value="Prp31"/>
</dbReference>
<feature type="compositionally biased region" description="Acidic residues" evidence="1">
    <location>
        <begin position="7"/>
        <end position="26"/>
    </location>
</feature>
<reference evidence="2" key="1">
    <citation type="submission" date="2017-07" db="EMBL/GenBank/DDBJ databases">
        <authorList>
            <person name="Mikheyev A."/>
            <person name="Grau M."/>
        </authorList>
    </citation>
    <scope>NUCLEOTIDE SEQUENCE</scope>
    <source>
        <tissue evidence="2">Venom_gland</tissue>
    </source>
</reference>
<dbReference type="EMBL" id="IACJ01009806">
    <property type="protein sequence ID" value="LAA37781.1"/>
    <property type="molecule type" value="Transcribed_RNA"/>
</dbReference>
<protein>
    <submittedName>
        <fullName evidence="2">Uncharacterized protein</fullName>
    </submittedName>
</protein>
<proteinExistence type="predicted"/>
<dbReference type="GO" id="GO:0005687">
    <property type="term" value="C:U4 snRNP"/>
    <property type="evidence" value="ECO:0007669"/>
    <property type="project" value="TreeGrafter"/>
</dbReference>
<dbReference type="AlphaFoldDB" id="A0A2D4ER89"/>
<reference evidence="2" key="2">
    <citation type="submission" date="2017-11" db="EMBL/GenBank/DDBJ databases">
        <title>Coralsnake Venomics: Analyses of Venom Gland Transcriptomes and Proteomes of Six Brazilian Taxa.</title>
        <authorList>
            <person name="Aird S.D."/>
            <person name="Jorge da Silva N."/>
            <person name="Qiu L."/>
            <person name="Villar-Briones A."/>
            <person name="Aparecida-Saddi V."/>
            <person name="Campos-Telles M.P."/>
            <person name="Grau M."/>
            <person name="Mikheyev A.S."/>
        </authorList>
    </citation>
    <scope>NUCLEOTIDE SEQUENCE</scope>
    <source>
        <tissue evidence="2">Venom_gland</tissue>
    </source>
</reference>
<dbReference type="GO" id="GO:0071011">
    <property type="term" value="C:precatalytic spliceosome"/>
    <property type="evidence" value="ECO:0007669"/>
    <property type="project" value="TreeGrafter"/>
</dbReference>
<accession>A0A2D4ER89</accession>
<dbReference type="Gene3D" id="1.10.287.4070">
    <property type="match status" value="1"/>
</dbReference>
<evidence type="ECO:0000256" key="1">
    <source>
        <dbReference type="SAM" id="MobiDB-lite"/>
    </source>
</evidence>
<organism evidence="2">
    <name type="scientific">Micrurus corallinus</name>
    <name type="common">Brazilian coral snake</name>
    <dbReference type="NCBI Taxonomy" id="54390"/>
    <lineage>
        <taxon>Eukaryota</taxon>
        <taxon>Metazoa</taxon>
        <taxon>Chordata</taxon>
        <taxon>Craniata</taxon>
        <taxon>Vertebrata</taxon>
        <taxon>Euteleostomi</taxon>
        <taxon>Lepidosauria</taxon>
        <taxon>Squamata</taxon>
        <taxon>Bifurcata</taxon>
        <taxon>Unidentata</taxon>
        <taxon>Episquamata</taxon>
        <taxon>Toxicofera</taxon>
        <taxon>Serpentes</taxon>
        <taxon>Colubroidea</taxon>
        <taxon>Elapidae</taxon>
        <taxon>Elapinae</taxon>
        <taxon>Micrurus</taxon>
    </lineage>
</organism>
<dbReference type="GO" id="GO:0046540">
    <property type="term" value="C:U4/U6 x U5 tri-snRNP complex"/>
    <property type="evidence" value="ECO:0007669"/>
    <property type="project" value="InterPro"/>
</dbReference>
<feature type="region of interest" description="Disordered" evidence="1">
    <location>
        <begin position="1"/>
        <end position="26"/>
    </location>
</feature>
<evidence type="ECO:0000313" key="2">
    <source>
        <dbReference type="EMBL" id="LAA37781.1"/>
    </source>
</evidence>
<dbReference type="PANTHER" id="PTHR13904">
    <property type="entry name" value="PRE-MRNA SPLICING FACTOR PRP31"/>
    <property type="match status" value="1"/>
</dbReference>
<sequence>MSLADELLADLEEAAEEEDGSFADEEDEFPIEDVHEEMQLDLATDSVKSIAKLWDSKMFAEIMLKIEEYISKQPKASEVLGPVEAAPEYRVIVDANNLTVEIENELSE</sequence>
<dbReference type="PANTHER" id="PTHR13904:SF0">
    <property type="entry name" value="U4_U6 SMALL NUCLEAR RIBONUCLEOPROTEIN PRP31"/>
    <property type="match status" value="1"/>
</dbReference>
<dbReference type="GO" id="GO:0000244">
    <property type="term" value="P:spliceosomal tri-snRNP complex assembly"/>
    <property type="evidence" value="ECO:0007669"/>
    <property type="project" value="InterPro"/>
</dbReference>
<name>A0A2D4ER89_MICCO</name>